<organism evidence="4 5">
    <name type="scientific">Yoonia ponticola</name>
    <dbReference type="NCBI Taxonomy" id="1524255"/>
    <lineage>
        <taxon>Bacteria</taxon>
        <taxon>Pseudomonadati</taxon>
        <taxon>Pseudomonadota</taxon>
        <taxon>Alphaproteobacteria</taxon>
        <taxon>Rhodobacterales</taxon>
        <taxon>Paracoccaceae</taxon>
        <taxon>Yoonia</taxon>
    </lineage>
</organism>
<gene>
    <name evidence="4" type="ORF">FHS72_000106</name>
</gene>
<sequence>MHRFHARRSARARPATGFVSQPEPKTIGHFARGRQLISGNFLFAGAFVQAPNALIWDIGIDNPRIAEEIQGFAWLDDLAAVGDMRARERAQAWVADWIARYGTGVGPGWTPDLTGRRLIRWINHGLFLLRGQDKAASDIYFRSLGQQTLFLAKRWRTTEPGLSRFEALTGIIYAGLALEGMEQFAPPAVKALASDCATQIDSMGGIATRNPEDLLEVFTLITWATQALTLAGQTPPRQFIEAQERMAPTLRALRHADGSLARFHGGGRGIDGRLDHALADSHVRVTPIEPKDLHMGFARVTAGRTSMIIDAATPPVGPASGDAHASTLAFEVTSGRRPIIVSCGSGRSFGEDWRRAGRATPSHSTLWINGYSSSRLAPPVRGSHSAELLLDVPQRVQCEFSNLDDGKRLELSHDGYRQTHGLTHARTIDIAIDGRGLVGEDLLTTLGTNDEARFDGQLSRSSPGVPFTIRFHLHPDVDATVDLSGGAVSMVLKSGEVWIFRHDGQATLSLEPSVYLENGRLKPRSAQQVVLTSAAMTYATRVRWSLAKAQDTPDAVRDLTPNEPVGGYDDTSRGQ</sequence>
<reference evidence="4 5" key="1">
    <citation type="submission" date="2020-08" db="EMBL/GenBank/DDBJ databases">
        <title>Genomic Encyclopedia of Type Strains, Phase IV (KMG-IV): sequencing the most valuable type-strain genomes for metagenomic binning, comparative biology and taxonomic classification.</title>
        <authorList>
            <person name="Goeker M."/>
        </authorList>
    </citation>
    <scope>NUCLEOTIDE SEQUENCE [LARGE SCALE GENOMIC DNA]</scope>
    <source>
        <strain evidence="4 5">DSM 101064</strain>
    </source>
</reference>
<dbReference type="GO" id="GO:0016829">
    <property type="term" value="F:lyase activity"/>
    <property type="evidence" value="ECO:0007669"/>
    <property type="project" value="InterPro"/>
</dbReference>
<evidence type="ECO:0000256" key="2">
    <source>
        <dbReference type="SAM" id="MobiDB-lite"/>
    </source>
</evidence>
<evidence type="ECO:0000313" key="4">
    <source>
        <dbReference type="EMBL" id="MBB5720502.1"/>
    </source>
</evidence>
<dbReference type="Gene3D" id="2.70.98.70">
    <property type="match status" value="1"/>
</dbReference>
<evidence type="ECO:0000313" key="5">
    <source>
        <dbReference type="Proteomes" id="UP000535415"/>
    </source>
</evidence>
<protein>
    <submittedName>
        <fullName evidence="4">Putative heparinase superfamily protein</fullName>
    </submittedName>
</protein>
<comment type="caution">
    <text evidence="4">The sequence shown here is derived from an EMBL/GenBank/DDBJ whole genome shotgun (WGS) entry which is preliminary data.</text>
</comment>
<keyword evidence="5" id="KW-1185">Reference proteome</keyword>
<evidence type="ECO:0000259" key="3">
    <source>
        <dbReference type="Pfam" id="PF07940"/>
    </source>
</evidence>
<dbReference type="Proteomes" id="UP000535415">
    <property type="component" value="Unassembled WGS sequence"/>
</dbReference>
<dbReference type="Gene3D" id="1.50.10.100">
    <property type="entry name" value="Chondroitin AC/alginate lyase"/>
    <property type="match status" value="1"/>
</dbReference>
<dbReference type="InterPro" id="IPR008929">
    <property type="entry name" value="Chondroitin_lyas"/>
</dbReference>
<dbReference type="EMBL" id="JACIJM010000001">
    <property type="protein sequence ID" value="MBB5720502.1"/>
    <property type="molecule type" value="Genomic_DNA"/>
</dbReference>
<proteinExistence type="predicted"/>
<name>A0A7W9EWA9_9RHOB</name>
<feature type="region of interest" description="Disordered" evidence="2">
    <location>
        <begin position="551"/>
        <end position="575"/>
    </location>
</feature>
<dbReference type="Pfam" id="PF07940">
    <property type="entry name" value="Hepar_II_III_C"/>
    <property type="match status" value="1"/>
</dbReference>
<evidence type="ECO:0000256" key="1">
    <source>
        <dbReference type="ARBA" id="ARBA00004196"/>
    </source>
</evidence>
<dbReference type="RefSeq" id="WP_183525259.1">
    <property type="nucleotide sequence ID" value="NZ_JACIJM010000001.1"/>
</dbReference>
<feature type="domain" description="Heparinase II/III-like C-terminal" evidence="3">
    <location>
        <begin position="294"/>
        <end position="545"/>
    </location>
</feature>
<dbReference type="GO" id="GO:0030313">
    <property type="term" value="C:cell envelope"/>
    <property type="evidence" value="ECO:0007669"/>
    <property type="project" value="UniProtKB-SubCell"/>
</dbReference>
<accession>A0A7W9EWA9</accession>
<comment type="subcellular location">
    <subcellularLocation>
        <location evidence="1">Cell envelope</location>
    </subcellularLocation>
</comment>
<dbReference type="AlphaFoldDB" id="A0A7W9EWA9"/>
<dbReference type="InterPro" id="IPR012480">
    <property type="entry name" value="Hepar_II_III_C"/>
</dbReference>